<feature type="chain" id="PRO_5035765702" evidence="1">
    <location>
        <begin position="19"/>
        <end position="100"/>
    </location>
</feature>
<name>A0A8S4PZ11_OWEFU</name>
<evidence type="ECO:0000313" key="3">
    <source>
        <dbReference type="Proteomes" id="UP000749559"/>
    </source>
</evidence>
<dbReference type="Proteomes" id="UP000749559">
    <property type="component" value="Unassembled WGS sequence"/>
</dbReference>
<protein>
    <submittedName>
        <fullName evidence="2">Uncharacterized protein</fullName>
    </submittedName>
</protein>
<proteinExistence type="predicted"/>
<comment type="caution">
    <text evidence="2">The sequence shown here is derived from an EMBL/GenBank/DDBJ whole genome shotgun (WGS) entry which is preliminary data.</text>
</comment>
<organism evidence="2 3">
    <name type="scientific">Owenia fusiformis</name>
    <name type="common">Polychaete worm</name>
    <dbReference type="NCBI Taxonomy" id="6347"/>
    <lineage>
        <taxon>Eukaryota</taxon>
        <taxon>Metazoa</taxon>
        <taxon>Spiralia</taxon>
        <taxon>Lophotrochozoa</taxon>
        <taxon>Annelida</taxon>
        <taxon>Polychaeta</taxon>
        <taxon>Sedentaria</taxon>
        <taxon>Canalipalpata</taxon>
        <taxon>Sabellida</taxon>
        <taxon>Oweniida</taxon>
        <taxon>Oweniidae</taxon>
        <taxon>Owenia</taxon>
    </lineage>
</organism>
<evidence type="ECO:0000256" key="1">
    <source>
        <dbReference type="SAM" id="SignalP"/>
    </source>
</evidence>
<gene>
    <name evidence="2" type="ORF">OFUS_LOCUS22221</name>
</gene>
<evidence type="ECO:0000313" key="2">
    <source>
        <dbReference type="EMBL" id="CAH1798024.1"/>
    </source>
</evidence>
<keyword evidence="1" id="KW-0732">Signal</keyword>
<keyword evidence="3" id="KW-1185">Reference proteome</keyword>
<accession>A0A8S4PZ11</accession>
<dbReference type="EMBL" id="CAIIXF020000010">
    <property type="protein sequence ID" value="CAH1798024.1"/>
    <property type="molecule type" value="Genomic_DNA"/>
</dbReference>
<reference evidence="2" key="1">
    <citation type="submission" date="2022-03" db="EMBL/GenBank/DDBJ databases">
        <authorList>
            <person name="Martin C."/>
        </authorList>
    </citation>
    <scope>NUCLEOTIDE SEQUENCE</scope>
</reference>
<sequence length="100" mass="11611">MAFISMAWIGLIIRQSDLSASTPKTQTCGCNPEYNAKQERAQLFITSQKNIKLFWSCIYSFRNLETVWSSNYNHQRMENISKGNQIYIGPTNKQIYLYSS</sequence>
<feature type="signal peptide" evidence="1">
    <location>
        <begin position="1"/>
        <end position="18"/>
    </location>
</feature>
<dbReference type="AlphaFoldDB" id="A0A8S4PZ11"/>